<evidence type="ECO:0000313" key="2">
    <source>
        <dbReference type="Proteomes" id="UP000193689"/>
    </source>
</evidence>
<dbReference type="InParanoid" id="A0A1Y2EAD0"/>
<dbReference type="RefSeq" id="XP_040718827.1">
    <property type="nucleotide sequence ID" value="XM_040858058.1"/>
</dbReference>
<name>A0A1Y2EAD0_9PEZI</name>
<accession>A0A1Y2EAD0</accession>
<gene>
    <name evidence="1" type="ORF">BCR38DRAFT_406461</name>
</gene>
<dbReference type="AlphaFoldDB" id="A0A1Y2EAD0"/>
<dbReference type="GeneID" id="63774270"/>
<evidence type="ECO:0000313" key="1">
    <source>
        <dbReference type="EMBL" id="ORY68540.1"/>
    </source>
</evidence>
<proteinExistence type="predicted"/>
<protein>
    <submittedName>
        <fullName evidence="1">Uncharacterized protein</fullName>
    </submittedName>
</protein>
<reference evidence="1 2" key="1">
    <citation type="submission" date="2016-07" db="EMBL/GenBank/DDBJ databases">
        <title>Pervasive Adenine N6-methylation of Active Genes in Fungi.</title>
        <authorList>
            <consortium name="DOE Joint Genome Institute"/>
            <person name="Mondo S.J."/>
            <person name="Dannebaum R.O."/>
            <person name="Kuo R.C."/>
            <person name="Labutti K."/>
            <person name="Haridas S."/>
            <person name="Kuo A."/>
            <person name="Salamov A."/>
            <person name="Ahrendt S.R."/>
            <person name="Lipzen A."/>
            <person name="Sullivan W."/>
            <person name="Andreopoulos W.B."/>
            <person name="Clum A."/>
            <person name="Lindquist E."/>
            <person name="Daum C."/>
            <person name="Ramamoorthy G.K."/>
            <person name="Gryganskyi A."/>
            <person name="Culley D."/>
            <person name="Magnuson J.K."/>
            <person name="James T.Y."/>
            <person name="O'Malley M.A."/>
            <person name="Stajich J.E."/>
            <person name="Spatafora J.W."/>
            <person name="Visel A."/>
            <person name="Grigoriev I.V."/>
        </authorList>
    </citation>
    <scope>NUCLEOTIDE SEQUENCE [LARGE SCALE GENOMIC DNA]</scope>
    <source>
        <strain evidence="1 2">CBS 129021</strain>
    </source>
</reference>
<dbReference type="EMBL" id="MCFJ01000003">
    <property type="protein sequence ID" value="ORY68540.1"/>
    <property type="molecule type" value="Genomic_DNA"/>
</dbReference>
<dbReference type="OrthoDB" id="5210231at2759"/>
<comment type="caution">
    <text evidence="1">The sequence shown here is derived from an EMBL/GenBank/DDBJ whole genome shotgun (WGS) entry which is preliminary data.</text>
</comment>
<dbReference type="Proteomes" id="UP000193689">
    <property type="component" value="Unassembled WGS sequence"/>
</dbReference>
<organism evidence="1 2">
    <name type="scientific">Pseudomassariella vexata</name>
    <dbReference type="NCBI Taxonomy" id="1141098"/>
    <lineage>
        <taxon>Eukaryota</taxon>
        <taxon>Fungi</taxon>
        <taxon>Dikarya</taxon>
        <taxon>Ascomycota</taxon>
        <taxon>Pezizomycotina</taxon>
        <taxon>Sordariomycetes</taxon>
        <taxon>Xylariomycetidae</taxon>
        <taxon>Amphisphaeriales</taxon>
        <taxon>Pseudomassariaceae</taxon>
        <taxon>Pseudomassariella</taxon>
    </lineage>
</organism>
<sequence length="290" mass="31964">MSTITRTTPVTTTFVLPAQTTPFSYPYNGDPNQNPCKPSVYCPVAYNQEPYLDAFPCILAFTLDANHLDKKDMCYPPSYFTLFSESYHGQHSQVADITTAAYPGTACPADWTTAYILSHTDTSSFESSTLVNRQAMCCQPGFTFTSYSDKTDSRSLPPERHCVSYLSTATEIWVSWDPPAHDTWYTWKLNVTATTNPASVYHYPLPLALPPIVVVVVTENVAAATATATATDTDAQAGLVNGDITRATFEPGAISLAEERTEIEELLDDSKVKDRDINDRGILKGKHFKT</sequence>
<dbReference type="STRING" id="1141098.A0A1Y2EAD0"/>
<keyword evidence="2" id="KW-1185">Reference proteome</keyword>